<protein>
    <recommendedName>
        <fullName evidence="6">RING-type domain-containing protein</fullName>
    </recommendedName>
</protein>
<feature type="repeat" description="ANK" evidence="3">
    <location>
        <begin position="75"/>
        <end position="107"/>
    </location>
</feature>
<dbReference type="Gene3D" id="1.25.40.20">
    <property type="entry name" value="Ankyrin repeat-containing domain"/>
    <property type="match status" value="1"/>
</dbReference>
<dbReference type="Pfam" id="PF00023">
    <property type="entry name" value="Ank"/>
    <property type="match status" value="1"/>
</dbReference>
<dbReference type="Proteomes" id="UP000829196">
    <property type="component" value="Unassembled WGS sequence"/>
</dbReference>
<feature type="domain" description="RING-type" evidence="6">
    <location>
        <begin position="408"/>
        <end position="447"/>
    </location>
</feature>
<evidence type="ECO:0000313" key="8">
    <source>
        <dbReference type="Proteomes" id="UP000829196"/>
    </source>
</evidence>
<dbReference type="InterPro" id="IPR002110">
    <property type="entry name" value="Ankyrin_rpt"/>
</dbReference>
<sequence length="459" mass="49981">MGVNQSKEELLYQQVNYGNIEGIKALNREGAKLEWIDKEGKTPLILACMRPDLLHVAKALIELGANVNAYRPGSHAGTPLHHAAKRGLDSTVMLLLSHGANPLVMNDDCQTPLELARAKGHSNVVRAIENRICLFVGWLREIHGPSILEAFAPQWVSKKIWAVVIPCDSRNPTNPRKFELAIYPDLQVSQPRTIVALWKVQIEEPKFNLSDPALIIIDTAKKTRFKFLSAHEGDKQQIQWFYNACRGIYQHSNIVPVPPPAAPPLPNHLQAPNAPIPEDVQLSMAINASIQTALVEGVSLPHRQQVSPIDATNDWGSSSANSNASATQLHTGQTETPSVPCSSQEPPPSITVPSAPPILDEAVYGGPIHYPSIDSSPVYFTVPPIERSAINSSETKEDDGNNASSSTCVICLDKPVEGACIPCGHMAGCMSCLKEIKEKKGDCPVCRAKIDQVVRLYAV</sequence>
<evidence type="ECO:0000256" key="4">
    <source>
        <dbReference type="PROSITE-ProRule" id="PRU00175"/>
    </source>
</evidence>
<dbReference type="SUPFAM" id="SSF48403">
    <property type="entry name" value="Ankyrin repeat"/>
    <property type="match status" value="1"/>
</dbReference>
<dbReference type="PANTHER" id="PTHR24166">
    <property type="entry name" value="ROLLING PEBBLES, ISOFORM B"/>
    <property type="match status" value="1"/>
</dbReference>
<evidence type="ECO:0000256" key="1">
    <source>
        <dbReference type="ARBA" id="ARBA00022737"/>
    </source>
</evidence>
<dbReference type="PROSITE" id="PS50297">
    <property type="entry name" value="ANK_REP_REGION"/>
    <property type="match status" value="2"/>
</dbReference>
<keyword evidence="1" id="KW-0677">Repeat</keyword>
<feature type="compositionally biased region" description="Low complexity" evidence="5">
    <location>
        <begin position="317"/>
        <end position="326"/>
    </location>
</feature>
<feature type="region of interest" description="Disordered" evidence="5">
    <location>
        <begin position="309"/>
        <end position="350"/>
    </location>
</feature>
<dbReference type="EMBL" id="JAGYWB010000017">
    <property type="protein sequence ID" value="KAI0493477.1"/>
    <property type="molecule type" value="Genomic_DNA"/>
</dbReference>
<dbReference type="Pfam" id="PF13920">
    <property type="entry name" value="zf-C3HC4_3"/>
    <property type="match status" value="1"/>
</dbReference>
<dbReference type="SMART" id="SM00184">
    <property type="entry name" value="RING"/>
    <property type="match status" value="1"/>
</dbReference>
<dbReference type="OrthoDB" id="1711136at2759"/>
<dbReference type="InterPro" id="IPR001841">
    <property type="entry name" value="Znf_RING"/>
</dbReference>
<dbReference type="Gene3D" id="3.30.40.10">
    <property type="entry name" value="Zinc/RING finger domain, C3HC4 (zinc finger)"/>
    <property type="match status" value="1"/>
</dbReference>
<evidence type="ECO:0000256" key="3">
    <source>
        <dbReference type="PROSITE-ProRule" id="PRU00023"/>
    </source>
</evidence>
<dbReference type="SUPFAM" id="SSF57850">
    <property type="entry name" value="RING/U-box"/>
    <property type="match status" value="1"/>
</dbReference>
<keyword evidence="2 3" id="KW-0040">ANK repeat</keyword>
<keyword evidence="4" id="KW-0479">Metal-binding</keyword>
<dbReference type="InterPro" id="IPR050889">
    <property type="entry name" value="Dendritic_Spine_Reg/Scaffold"/>
</dbReference>
<name>A0A8T3AAM8_DENNO</name>
<comment type="caution">
    <text evidence="7">The sequence shown here is derived from an EMBL/GenBank/DDBJ whole genome shotgun (WGS) entry which is preliminary data.</text>
</comment>
<dbReference type="AlphaFoldDB" id="A0A8T3AAM8"/>
<gene>
    <name evidence="7" type="ORF">KFK09_023595</name>
</gene>
<proteinExistence type="predicted"/>
<dbReference type="Pfam" id="PF12796">
    <property type="entry name" value="Ank_2"/>
    <property type="match status" value="1"/>
</dbReference>
<feature type="compositionally biased region" description="Polar residues" evidence="5">
    <location>
        <begin position="327"/>
        <end position="344"/>
    </location>
</feature>
<evidence type="ECO:0000259" key="6">
    <source>
        <dbReference type="PROSITE" id="PS50089"/>
    </source>
</evidence>
<dbReference type="PROSITE" id="PS50088">
    <property type="entry name" value="ANK_REPEAT"/>
    <property type="match status" value="2"/>
</dbReference>
<evidence type="ECO:0000313" key="7">
    <source>
        <dbReference type="EMBL" id="KAI0493477.1"/>
    </source>
</evidence>
<evidence type="ECO:0000256" key="2">
    <source>
        <dbReference type="ARBA" id="ARBA00023043"/>
    </source>
</evidence>
<accession>A0A8T3AAM8</accession>
<keyword evidence="8" id="KW-1185">Reference proteome</keyword>
<dbReference type="SMR" id="A0A8T3AAM8"/>
<feature type="repeat" description="ANK" evidence="3">
    <location>
        <begin position="39"/>
        <end position="72"/>
    </location>
</feature>
<keyword evidence="4" id="KW-0863">Zinc-finger</keyword>
<keyword evidence="4" id="KW-0862">Zinc</keyword>
<organism evidence="7 8">
    <name type="scientific">Dendrobium nobile</name>
    <name type="common">Orchid</name>
    <dbReference type="NCBI Taxonomy" id="94219"/>
    <lineage>
        <taxon>Eukaryota</taxon>
        <taxon>Viridiplantae</taxon>
        <taxon>Streptophyta</taxon>
        <taxon>Embryophyta</taxon>
        <taxon>Tracheophyta</taxon>
        <taxon>Spermatophyta</taxon>
        <taxon>Magnoliopsida</taxon>
        <taxon>Liliopsida</taxon>
        <taxon>Asparagales</taxon>
        <taxon>Orchidaceae</taxon>
        <taxon>Epidendroideae</taxon>
        <taxon>Malaxideae</taxon>
        <taxon>Dendrobiinae</taxon>
        <taxon>Dendrobium</taxon>
    </lineage>
</organism>
<evidence type="ECO:0000256" key="5">
    <source>
        <dbReference type="SAM" id="MobiDB-lite"/>
    </source>
</evidence>
<dbReference type="InterPro" id="IPR036770">
    <property type="entry name" value="Ankyrin_rpt-contain_sf"/>
</dbReference>
<dbReference type="GO" id="GO:0008270">
    <property type="term" value="F:zinc ion binding"/>
    <property type="evidence" value="ECO:0007669"/>
    <property type="project" value="UniProtKB-KW"/>
</dbReference>
<dbReference type="InterPro" id="IPR013083">
    <property type="entry name" value="Znf_RING/FYVE/PHD"/>
</dbReference>
<reference evidence="7" key="1">
    <citation type="journal article" date="2022" name="Front. Genet.">
        <title>Chromosome-Scale Assembly of the Dendrobium nobile Genome Provides Insights Into the Molecular Mechanism of the Biosynthesis of the Medicinal Active Ingredient of Dendrobium.</title>
        <authorList>
            <person name="Xu Q."/>
            <person name="Niu S.-C."/>
            <person name="Li K.-L."/>
            <person name="Zheng P.-J."/>
            <person name="Zhang X.-J."/>
            <person name="Jia Y."/>
            <person name="Liu Y."/>
            <person name="Niu Y.-X."/>
            <person name="Yu L.-H."/>
            <person name="Chen D.-F."/>
            <person name="Zhang G.-Q."/>
        </authorList>
    </citation>
    <scope>NUCLEOTIDE SEQUENCE</scope>
    <source>
        <tissue evidence="7">Leaf</tissue>
    </source>
</reference>
<dbReference type="PROSITE" id="PS50089">
    <property type="entry name" value="ZF_RING_2"/>
    <property type="match status" value="1"/>
</dbReference>
<dbReference type="SMART" id="SM00248">
    <property type="entry name" value="ANK"/>
    <property type="match status" value="3"/>
</dbReference>
<dbReference type="CDD" id="cd23129">
    <property type="entry name" value="RING-HC_XBAT35-like"/>
    <property type="match status" value="1"/>
</dbReference>
<dbReference type="PANTHER" id="PTHR24166:SF45">
    <property type="entry name" value="E3 UBIQUITIN-PROTEIN LIGASE XBAT35"/>
    <property type="match status" value="1"/>
</dbReference>